<evidence type="ECO:0000313" key="2">
    <source>
        <dbReference type="EMBL" id="MBB4021925.1"/>
    </source>
</evidence>
<evidence type="ECO:0000313" key="3">
    <source>
        <dbReference type="Proteomes" id="UP000585681"/>
    </source>
</evidence>
<accession>A0A840C917</accession>
<comment type="caution">
    <text evidence="2">The sequence shown here is derived from an EMBL/GenBank/DDBJ whole genome shotgun (WGS) entry which is preliminary data.</text>
</comment>
<dbReference type="InterPro" id="IPR021109">
    <property type="entry name" value="Peptidase_aspartic_dom_sf"/>
</dbReference>
<dbReference type="CDD" id="cd05483">
    <property type="entry name" value="retropepsin_like_bacteria"/>
    <property type="match status" value="1"/>
</dbReference>
<dbReference type="InterPro" id="IPR034122">
    <property type="entry name" value="Retropepsin-like_bacterial"/>
</dbReference>
<dbReference type="EMBL" id="JACIEQ010000002">
    <property type="protein sequence ID" value="MBB4021925.1"/>
    <property type="molecule type" value="Genomic_DNA"/>
</dbReference>
<keyword evidence="2" id="KW-0378">Hydrolase</keyword>
<dbReference type="Pfam" id="PF13975">
    <property type="entry name" value="gag-asp_proteas"/>
    <property type="match status" value="1"/>
</dbReference>
<keyword evidence="1" id="KW-1133">Transmembrane helix</keyword>
<protein>
    <submittedName>
        <fullName evidence="2">Aspartyl protease family protein</fullName>
    </submittedName>
</protein>
<keyword evidence="3" id="KW-1185">Reference proteome</keyword>
<dbReference type="NCBIfam" id="TIGR02281">
    <property type="entry name" value="clan_AA_DTGA"/>
    <property type="match status" value="1"/>
</dbReference>
<dbReference type="RefSeq" id="WP_054538665.1">
    <property type="nucleotide sequence ID" value="NZ_JACIEQ010000002.1"/>
</dbReference>
<proteinExistence type="predicted"/>
<dbReference type="GO" id="GO:0006508">
    <property type="term" value="P:proteolysis"/>
    <property type="evidence" value="ECO:0007669"/>
    <property type="project" value="UniProtKB-KW"/>
</dbReference>
<feature type="transmembrane region" description="Helical" evidence="1">
    <location>
        <begin position="6"/>
        <end position="26"/>
    </location>
</feature>
<evidence type="ECO:0000256" key="1">
    <source>
        <dbReference type="SAM" id="Phobius"/>
    </source>
</evidence>
<dbReference type="Proteomes" id="UP000585681">
    <property type="component" value="Unassembled WGS sequence"/>
</dbReference>
<dbReference type="SUPFAM" id="SSF50630">
    <property type="entry name" value="Acid proteases"/>
    <property type="match status" value="1"/>
</dbReference>
<gene>
    <name evidence="2" type="ORF">GGR17_001734</name>
</gene>
<keyword evidence="1" id="KW-0472">Membrane</keyword>
<name>A0A840C917_9RHOB</name>
<reference evidence="2" key="1">
    <citation type="submission" date="2020-08" db="EMBL/GenBank/DDBJ databases">
        <title>Genomic Encyclopedia of Type Strains, Phase IV (KMG-IV): sequencing the most valuable type-strain genomes for metagenomic binning, comparative biology and taxonomic classification.</title>
        <authorList>
            <person name="Goeker M."/>
        </authorList>
    </citation>
    <scope>NUCLEOTIDE SEQUENCE [LARGE SCALE GENOMIC DNA]</scope>
    <source>
        <strain evidence="2">DSM 105040</strain>
    </source>
</reference>
<dbReference type="AlphaFoldDB" id="A0A840C917"/>
<dbReference type="GO" id="GO:0008233">
    <property type="term" value="F:peptidase activity"/>
    <property type="evidence" value="ECO:0007669"/>
    <property type="project" value="UniProtKB-KW"/>
</dbReference>
<organism evidence="2 3">
    <name type="scientific">Actibacterium naphthalenivorans</name>
    <dbReference type="NCBI Taxonomy" id="1614693"/>
    <lineage>
        <taxon>Bacteria</taxon>
        <taxon>Pseudomonadati</taxon>
        <taxon>Pseudomonadota</taxon>
        <taxon>Alphaproteobacteria</taxon>
        <taxon>Rhodobacterales</taxon>
        <taxon>Roseobacteraceae</taxon>
        <taxon>Actibacterium</taxon>
    </lineage>
</organism>
<dbReference type="InterPro" id="IPR011969">
    <property type="entry name" value="Clan_AA_Asp_peptidase_C"/>
</dbReference>
<feature type="transmembrane region" description="Helical" evidence="1">
    <location>
        <begin position="38"/>
        <end position="56"/>
    </location>
</feature>
<keyword evidence="1" id="KW-0812">Transmembrane</keyword>
<sequence>MAGAEFGRLAYLLLLTAAVGGFFVIQNRRRLGAMAQQAAVWGLIFVGVIAAVGLWSDIRTTVMPRQSVFSEQGRIEVPRAPDGHFYLTVTVNGTPLQFVVDTGASQVVLTPEDARRVGIDPTGLAFSSEARTANGVVQTAPVRLNEVQLGPLEDRNVRAWVNSGEMDMSLLGMSYLQRFEKMEITRDLLVLTR</sequence>
<keyword evidence="2" id="KW-0645">Protease</keyword>
<dbReference type="Gene3D" id="2.40.70.10">
    <property type="entry name" value="Acid Proteases"/>
    <property type="match status" value="1"/>
</dbReference>